<dbReference type="Pfam" id="PF00787">
    <property type="entry name" value="PX"/>
    <property type="match status" value="1"/>
</dbReference>
<gene>
    <name evidence="6" type="ORF">TcWFU_004991</name>
</gene>
<dbReference type="InterPro" id="IPR036871">
    <property type="entry name" value="PX_dom_sf"/>
</dbReference>
<evidence type="ECO:0000256" key="1">
    <source>
        <dbReference type="ARBA" id="ARBA00010883"/>
    </source>
</evidence>
<dbReference type="SUPFAM" id="SSF48097">
    <property type="entry name" value="Regulator of G-protein signaling, RGS"/>
    <property type="match status" value="1"/>
</dbReference>
<organism evidence="6 7">
    <name type="scientific">Taenia crassiceps</name>
    <dbReference type="NCBI Taxonomy" id="6207"/>
    <lineage>
        <taxon>Eukaryota</taxon>
        <taxon>Metazoa</taxon>
        <taxon>Spiralia</taxon>
        <taxon>Lophotrochozoa</taxon>
        <taxon>Platyhelminthes</taxon>
        <taxon>Cestoda</taxon>
        <taxon>Eucestoda</taxon>
        <taxon>Cyclophyllidea</taxon>
        <taxon>Taeniidae</taxon>
        <taxon>Taenia</taxon>
    </lineage>
</organism>
<comment type="caution">
    <text evidence="6">The sequence shown here is derived from an EMBL/GenBank/DDBJ whole genome shotgun (WGS) entry which is preliminary data.</text>
</comment>
<dbReference type="EMBL" id="JAKROA010000017">
    <property type="protein sequence ID" value="KAL5103542.1"/>
    <property type="molecule type" value="Genomic_DNA"/>
</dbReference>
<feature type="transmembrane region" description="Helical" evidence="3">
    <location>
        <begin position="99"/>
        <end position="119"/>
    </location>
</feature>
<feature type="region of interest" description="Disordered" evidence="2">
    <location>
        <begin position="1"/>
        <end position="27"/>
    </location>
</feature>
<protein>
    <submittedName>
        <fullName evidence="6">Sorting nexin-13</fullName>
    </submittedName>
</protein>
<evidence type="ECO:0000313" key="7">
    <source>
        <dbReference type="Proteomes" id="UP001651158"/>
    </source>
</evidence>
<feature type="compositionally biased region" description="Polar residues" evidence="2">
    <location>
        <begin position="1"/>
        <end position="24"/>
    </location>
</feature>
<feature type="region of interest" description="Disordered" evidence="2">
    <location>
        <begin position="899"/>
        <end position="927"/>
    </location>
</feature>
<keyword evidence="3" id="KW-0812">Transmembrane</keyword>
<dbReference type="PANTHER" id="PTHR22775">
    <property type="entry name" value="SORTING NEXIN"/>
    <property type="match status" value="1"/>
</dbReference>
<sequence>MGKSGLNSTNTSAASSRITAQKSSVRGLREDTTHGDLEIYLNNWGAIDHASVTTLETCAVLKDAESVNRVLNTQPHFIESAKISLNTPDEAKVSLLRSLIIGACFAFVCAVVNAGKSIAGTYAMPTVRNLAVLALFGSLLAYGVGIFVYVICGFLSFAAGFLLFLPDTHWVSLKQKIPVSRGLVEIEDPLLSRSHVKYNYTISGCHELDVVLNQILEYIIDDYIRCWYAHLTNESEFPNQLHAAMAQLAGKVAKRAQRIDWVPFMIEGIPSMVIEHLRIHRRSLERRQIANAEDQIKLFFDEELETEKQICREGICTSRKKELDHLRKVTDVFLFAIMPEEDYRIVTVRYLIKEILVNGVLLPAVNVLADSDFVNQSIIKLCNESAFASPYFIQSLRMSTQEDELRAVKERIEVFAAKLRGHDSGGDDDTLVKAQLNSLNFLENICNSQIAEIKRGLSRRPGRQVSRRRRQKIDAMGSGADALSRATVDFTFDDVMGNDVAVSNFLEFLTSINEQSLLSLYLNCVAYRVNSEELMSSITSAAINATNNPSTTVFDDVPDGGEEFDNSSRWNESIEPVGRLEMEQNSMSAQDRETMEGIRAFGVSMCNLVMKTLPQIPEETVQQCLRSLTTPLESIDPTVFVDVEEELIRLLSSEQCFGAFKRSPFYARAVEELEASDLIESPRRSAVNSGDEVPDAISLPSMSLSSSPSSSRAMSSALPNASSIPSQFYSTLSSSSVFADSYNVNVLSGEMVRDGYVVYTLEVTYLSAVSGRKSVWRTYRRYSQFDDLHSCIIEQCGRIPTLKLPGKKSFSNVSPEFIEKRRLELDEYLQVLCSIDASGKYPKLHSILTSFLQPEKWERRKALHPSVSSLMNPLKAVGSAIISVPDTLFDGFSKMISRRQPSDRSDINGNSQTTTAATSSVNSRSSALSDTTSNLSILDQTDSDNIPFRLLFMLVDEVFSLQRKTQLFRRGALTILRNIVQTFFGDIMNRRIVEKAKHLISAKQMAIYAEMFRDVLWPHGSQAHGHSGNGDKVEPPTRDVAMKLRTRVLCRAVIFGSVAEELASYLGVETTREGVQRLFDLLQQPCLNRRLVHCLFEGVTRLLLPEYADQLNDIYAQDNRRSA</sequence>
<dbReference type="Pfam" id="PF02194">
    <property type="entry name" value="PXA"/>
    <property type="match status" value="1"/>
</dbReference>
<feature type="compositionally biased region" description="Low complexity" evidence="2">
    <location>
        <begin position="698"/>
        <end position="710"/>
    </location>
</feature>
<dbReference type="InterPro" id="IPR036305">
    <property type="entry name" value="RGS_sf"/>
</dbReference>
<dbReference type="PANTHER" id="PTHR22775:SF3">
    <property type="entry name" value="SORTING NEXIN-13"/>
    <property type="match status" value="1"/>
</dbReference>
<dbReference type="Proteomes" id="UP001651158">
    <property type="component" value="Unassembled WGS sequence"/>
</dbReference>
<feature type="domain" description="PX" evidence="4">
    <location>
        <begin position="737"/>
        <end position="858"/>
    </location>
</feature>
<dbReference type="InterPro" id="IPR003114">
    <property type="entry name" value="Phox_assoc"/>
</dbReference>
<dbReference type="SMART" id="SM00312">
    <property type="entry name" value="PX"/>
    <property type="match status" value="1"/>
</dbReference>
<evidence type="ECO:0000256" key="2">
    <source>
        <dbReference type="SAM" id="MobiDB-lite"/>
    </source>
</evidence>
<dbReference type="SUPFAM" id="SSF64268">
    <property type="entry name" value="PX domain"/>
    <property type="match status" value="1"/>
</dbReference>
<dbReference type="Gene3D" id="1.10.167.10">
    <property type="entry name" value="Regulator of G-protein Signalling 4, domain 2"/>
    <property type="match status" value="1"/>
</dbReference>
<evidence type="ECO:0000256" key="3">
    <source>
        <dbReference type="SAM" id="Phobius"/>
    </source>
</evidence>
<dbReference type="Gene3D" id="3.30.1520.10">
    <property type="entry name" value="Phox-like domain"/>
    <property type="match status" value="1"/>
</dbReference>
<keyword evidence="7" id="KW-1185">Reference proteome</keyword>
<keyword evidence="3" id="KW-1133">Transmembrane helix</keyword>
<dbReference type="SMART" id="SM00313">
    <property type="entry name" value="PXA"/>
    <property type="match status" value="1"/>
</dbReference>
<dbReference type="Pfam" id="PF08628">
    <property type="entry name" value="Nexin_C"/>
    <property type="match status" value="1"/>
</dbReference>
<evidence type="ECO:0000259" key="5">
    <source>
        <dbReference type="PROSITE" id="PS51207"/>
    </source>
</evidence>
<feature type="domain" description="PXA" evidence="5">
    <location>
        <begin position="205"/>
        <end position="386"/>
    </location>
</feature>
<name>A0ABR4Q1J4_9CEST</name>
<dbReference type="PROSITE" id="PS51207">
    <property type="entry name" value="PXA"/>
    <property type="match status" value="1"/>
</dbReference>
<feature type="region of interest" description="Disordered" evidence="2">
    <location>
        <begin position="682"/>
        <end position="710"/>
    </location>
</feature>
<comment type="similarity">
    <text evidence="1">Belongs to the sorting nexin family.</text>
</comment>
<proteinExistence type="inferred from homology"/>
<feature type="compositionally biased region" description="Polar residues" evidence="2">
    <location>
        <begin position="907"/>
        <end position="927"/>
    </location>
</feature>
<dbReference type="PROSITE" id="PS50195">
    <property type="entry name" value="PX"/>
    <property type="match status" value="1"/>
</dbReference>
<dbReference type="InterPro" id="IPR001683">
    <property type="entry name" value="PX_dom"/>
</dbReference>
<evidence type="ECO:0000313" key="6">
    <source>
        <dbReference type="EMBL" id="KAL5103542.1"/>
    </source>
</evidence>
<evidence type="ECO:0000259" key="4">
    <source>
        <dbReference type="PROSITE" id="PS50195"/>
    </source>
</evidence>
<reference evidence="6 7" key="1">
    <citation type="journal article" date="2022" name="Front. Cell. Infect. Microbiol.">
        <title>The Genomes of Two Strains of Taenia crassiceps the Animal Model for the Study of Human Cysticercosis.</title>
        <authorList>
            <person name="Bobes R.J."/>
            <person name="Estrada K."/>
            <person name="Rios-Valencia D.G."/>
            <person name="Calderon-Gallegos A."/>
            <person name="de la Torre P."/>
            <person name="Carrero J.C."/>
            <person name="Sanchez-Flores A."/>
            <person name="Laclette J.P."/>
        </authorList>
    </citation>
    <scope>NUCLEOTIDE SEQUENCE [LARGE SCALE GENOMIC DNA]</scope>
    <source>
        <strain evidence="6">WFUcys</strain>
    </source>
</reference>
<feature type="transmembrane region" description="Helical" evidence="3">
    <location>
        <begin position="139"/>
        <end position="165"/>
    </location>
</feature>
<dbReference type="InterPro" id="IPR044926">
    <property type="entry name" value="RGS_subdomain_2"/>
</dbReference>
<keyword evidence="3" id="KW-0472">Membrane</keyword>
<dbReference type="InterPro" id="IPR013937">
    <property type="entry name" value="Sorting_nexin_C"/>
</dbReference>
<accession>A0ABR4Q1J4</accession>